<dbReference type="SUPFAM" id="SSF55073">
    <property type="entry name" value="Nucleotide cyclase"/>
    <property type="match status" value="1"/>
</dbReference>
<dbReference type="RefSeq" id="WP_038277470.1">
    <property type="nucleotide sequence ID" value="NZ_JPME01000003.1"/>
</dbReference>
<dbReference type="GO" id="GO:0005886">
    <property type="term" value="C:plasma membrane"/>
    <property type="evidence" value="ECO:0007669"/>
    <property type="project" value="TreeGrafter"/>
</dbReference>
<feature type="transmembrane region" description="Helical" evidence="1">
    <location>
        <begin position="174"/>
        <end position="192"/>
    </location>
</feature>
<keyword evidence="4" id="KW-1185">Reference proteome</keyword>
<dbReference type="AlphaFoldDB" id="A0A084JRA2"/>
<feature type="transmembrane region" description="Helical" evidence="1">
    <location>
        <begin position="32"/>
        <end position="50"/>
    </location>
</feature>
<keyword evidence="1" id="KW-0472">Membrane</keyword>
<feature type="transmembrane region" description="Helical" evidence="1">
    <location>
        <begin position="99"/>
        <end position="122"/>
    </location>
</feature>
<evidence type="ECO:0000256" key="1">
    <source>
        <dbReference type="SAM" id="Phobius"/>
    </source>
</evidence>
<dbReference type="InterPro" id="IPR031621">
    <property type="entry name" value="HisKA_7TM"/>
</dbReference>
<name>A0A084JRA2_9FIRM</name>
<dbReference type="SMART" id="SM00267">
    <property type="entry name" value="GGDEF"/>
    <property type="match status" value="1"/>
</dbReference>
<dbReference type="SUPFAM" id="SSF55785">
    <property type="entry name" value="PYP-like sensor domain (PAS domain)"/>
    <property type="match status" value="1"/>
</dbReference>
<feature type="transmembrane region" description="Helical" evidence="1">
    <location>
        <begin position="70"/>
        <end position="87"/>
    </location>
</feature>
<feature type="transmembrane region" description="Helical" evidence="1">
    <location>
        <begin position="6"/>
        <end position="25"/>
    </location>
</feature>
<dbReference type="PANTHER" id="PTHR45138:SF9">
    <property type="entry name" value="DIGUANYLATE CYCLASE DGCM-RELATED"/>
    <property type="match status" value="1"/>
</dbReference>
<feature type="domain" description="GGDEF" evidence="2">
    <location>
        <begin position="366"/>
        <end position="500"/>
    </location>
</feature>
<dbReference type="CDD" id="cd01949">
    <property type="entry name" value="GGDEF"/>
    <property type="match status" value="1"/>
</dbReference>
<dbReference type="Pfam" id="PF16927">
    <property type="entry name" value="HisKA_7TM"/>
    <property type="match status" value="1"/>
</dbReference>
<proteinExistence type="predicted"/>
<dbReference type="InterPro" id="IPR050469">
    <property type="entry name" value="Diguanylate_Cyclase"/>
</dbReference>
<dbReference type="InterPro" id="IPR029787">
    <property type="entry name" value="Nucleotide_cyclase"/>
</dbReference>
<comment type="caution">
    <text evidence="3">The sequence shown here is derived from an EMBL/GenBank/DDBJ whole genome shotgun (WGS) entry which is preliminary data.</text>
</comment>
<dbReference type="OrthoDB" id="9781069at2"/>
<dbReference type="Proteomes" id="UP000028525">
    <property type="component" value="Unassembled WGS sequence"/>
</dbReference>
<dbReference type="Pfam" id="PF00990">
    <property type="entry name" value="GGDEF"/>
    <property type="match status" value="1"/>
</dbReference>
<reference evidence="3 4" key="1">
    <citation type="submission" date="2014-07" db="EMBL/GenBank/DDBJ databases">
        <title>Draft genome of Clostridium celerecrescens 152B isolated from sediments associated with methane hydrate from Krishna Godavari basin.</title>
        <authorList>
            <person name="Honkalas V.S."/>
            <person name="Dabir A.P."/>
            <person name="Arora P."/>
            <person name="Dhakephalkar P.K."/>
        </authorList>
    </citation>
    <scope>NUCLEOTIDE SEQUENCE [LARGE SCALE GENOMIC DNA]</scope>
    <source>
        <strain evidence="3 4">152B</strain>
    </source>
</reference>
<sequence length="505" mass="57005">MLNIFVWFMLIATMACVMLLVYAVASHSSERSFFLIFASICTFLYTAGYLLEIISPTLEASFMGVRVQKMGTPLLVVFNYLFMRDVYGEKRFGASRYCLLFALPVFNLFTAQAFPFVRLHYISIEYFYNGYFANCQGYPGPMSYVATAYNFLLVFFSVRRILKHLKGGSRLQRRQGFCLLASILIPLIVNIYHTISYNYLRPDVNPFAVSVSLALLLYSVRNQNLLNVVPLARAQVIESMADAFIVCGRDFSFLDANQAAKELFPELSALIPGEIMEQVKQFEDHNELCLQINGEMRFYKVTQTHIRQSSKDSGICIVFHDITDKETQLKSLYGKATFDPLMHIYNRAAFFDIAGLKLNTDDAIEQPYGLLMIDLDHFKMVNDTYGHPCGDIVLETIASKVRNHFSKEDIVGRYGGEEIVVLLENISARQMLDTAEKLRAVIENKTIYCHENTIGLTASIGMAHSPAGSIHSLEDMILQADLALYEAKNGGRNRACLYGGSESTV</sequence>
<dbReference type="STRING" id="29354.IO98_02030"/>
<keyword evidence="1" id="KW-1133">Transmembrane helix</keyword>
<dbReference type="Gene3D" id="3.30.70.270">
    <property type="match status" value="1"/>
</dbReference>
<keyword evidence="1" id="KW-0812">Transmembrane</keyword>
<dbReference type="EMBL" id="JPME01000003">
    <property type="protein sequence ID" value="KEZ91486.1"/>
    <property type="molecule type" value="Genomic_DNA"/>
</dbReference>
<dbReference type="GO" id="GO:0043709">
    <property type="term" value="P:cell adhesion involved in single-species biofilm formation"/>
    <property type="evidence" value="ECO:0007669"/>
    <property type="project" value="TreeGrafter"/>
</dbReference>
<accession>A0A084JRA2</accession>
<dbReference type="GO" id="GO:1902201">
    <property type="term" value="P:negative regulation of bacterial-type flagellum-dependent cell motility"/>
    <property type="evidence" value="ECO:0007669"/>
    <property type="project" value="TreeGrafter"/>
</dbReference>
<evidence type="ECO:0000313" key="4">
    <source>
        <dbReference type="Proteomes" id="UP000028525"/>
    </source>
</evidence>
<dbReference type="InterPro" id="IPR043128">
    <property type="entry name" value="Rev_trsase/Diguanyl_cyclase"/>
</dbReference>
<dbReference type="InterPro" id="IPR035965">
    <property type="entry name" value="PAS-like_dom_sf"/>
</dbReference>
<evidence type="ECO:0000313" key="3">
    <source>
        <dbReference type="EMBL" id="KEZ91486.1"/>
    </source>
</evidence>
<dbReference type="FunFam" id="3.30.70.270:FF:000001">
    <property type="entry name" value="Diguanylate cyclase domain protein"/>
    <property type="match status" value="1"/>
</dbReference>
<gene>
    <name evidence="3" type="ORF">IO98_02030</name>
</gene>
<dbReference type="InterPro" id="IPR000160">
    <property type="entry name" value="GGDEF_dom"/>
</dbReference>
<evidence type="ECO:0000259" key="2">
    <source>
        <dbReference type="PROSITE" id="PS50887"/>
    </source>
</evidence>
<dbReference type="PROSITE" id="PS50887">
    <property type="entry name" value="GGDEF"/>
    <property type="match status" value="1"/>
</dbReference>
<dbReference type="PANTHER" id="PTHR45138">
    <property type="entry name" value="REGULATORY COMPONENTS OF SENSORY TRANSDUCTION SYSTEM"/>
    <property type="match status" value="1"/>
</dbReference>
<organism evidence="3 4">
    <name type="scientific">Lacrimispora celerecrescens</name>
    <dbReference type="NCBI Taxonomy" id="29354"/>
    <lineage>
        <taxon>Bacteria</taxon>
        <taxon>Bacillati</taxon>
        <taxon>Bacillota</taxon>
        <taxon>Clostridia</taxon>
        <taxon>Lachnospirales</taxon>
        <taxon>Lachnospiraceae</taxon>
        <taxon>Lacrimispora</taxon>
    </lineage>
</organism>
<protein>
    <recommendedName>
        <fullName evidence="2">GGDEF domain-containing protein</fullName>
    </recommendedName>
</protein>
<feature type="transmembrane region" description="Helical" evidence="1">
    <location>
        <begin position="142"/>
        <end position="162"/>
    </location>
</feature>
<dbReference type="GO" id="GO:0052621">
    <property type="term" value="F:diguanylate cyclase activity"/>
    <property type="evidence" value="ECO:0007669"/>
    <property type="project" value="TreeGrafter"/>
</dbReference>
<dbReference type="NCBIfam" id="TIGR00254">
    <property type="entry name" value="GGDEF"/>
    <property type="match status" value="1"/>
</dbReference>